<gene>
    <name evidence="1" type="ORF">SAMEA4412677_00738</name>
</gene>
<dbReference type="Gene3D" id="1.20.120.450">
    <property type="entry name" value="dinb family like domain"/>
    <property type="match status" value="1"/>
</dbReference>
<accession>A0A239WU92</accession>
<evidence type="ECO:0008006" key="3">
    <source>
        <dbReference type="Google" id="ProtNLM"/>
    </source>
</evidence>
<dbReference type="EMBL" id="LT906465">
    <property type="protein sequence ID" value="SNV38047.1"/>
    <property type="molecule type" value="Genomic_DNA"/>
</dbReference>
<dbReference type="InterPro" id="IPR034660">
    <property type="entry name" value="DinB/YfiT-like"/>
</dbReference>
<sequence length="151" mass="17247">MQANALQFLKIQLQFNNEVISKNLAGISNEEAMVFPNGEVNNVNWVLGHLIFIRNAMIKILGGTTVWNDEEYSFYDRGAKPLEHKNEFPDFEFLKSKFEKSSEEIFSALEKMVNVKPETVEDLAALMLHEIYHAGQFGILRRILGKEGAIK</sequence>
<name>A0A239WU92_9FLAO</name>
<organism evidence="1 2">
    <name type="scientific">Chryseobacterium taklimakanense</name>
    <dbReference type="NCBI Taxonomy" id="536441"/>
    <lineage>
        <taxon>Bacteria</taxon>
        <taxon>Pseudomonadati</taxon>
        <taxon>Bacteroidota</taxon>
        <taxon>Flavobacteriia</taxon>
        <taxon>Flavobacteriales</taxon>
        <taxon>Weeksellaceae</taxon>
        <taxon>Chryseobacterium group</taxon>
        <taxon>Chryseobacterium</taxon>
    </lineage>
</organism>
<dbReference type="KEGG" id="ctak:4412677_00738"/>
<evidence type="ECO:0000313" key="2">
    <source>
        <dbReference type="Proteomes" id="UP000215196"/>
    </source>
</evidence>
<dbReference type="Proteomes" id="UP000215196">
    <property type="component" value="Chromosome 1"/>
</dbReference>
<evidence type="ECO:0000313" key="1">
    <source>
        <dbReference type="EMBL" id="SNV38047.1"/>
    </source>
</evidence>
<reference evidence="1 2" key="1">
    <citation type="submission" date="2017-06" db="EMBL/GenBank/DDBJ databases">
        <authorList>
            <consortium name="Pathogen Informatics"/>
        </authorList>
    </citation>
    <scope>NUCLEOTIDE SEQUENCE [LARGE SCALE GENOMIC DNA]</scope>
    <source>
        <strain evidence="1 2">NCTC13490</strain>
    </source>
</reference>
<dbReference type="SUPFAM" id="SSF109854">
    <property type="entry name" value="DinB/YfiT-like putative metalloenzymes"/>
    <property type="match status" value="1"/>
</dbReference>
<dbReference type="RefSeq" id="WP_095070504.1">
    <property type="nucleotide sequence ID" value="NZ_LT906465.1"/>
</dbReference>
<proteinExistence type="predicted"/>
<protein>
    <recommendedName>
        <fullName evidence="3">DinB family protein</fullName>
    </recommendedName>
</protein>
<dbReference type="AlphaFoldDB" id="A0A239WU92"/>
<keyword evidence="2" id="KW-1185">Reference proteome</keyword>